<dbReference type="RefSeq" id="XP_064655412.1">
    <property type="nucleotide sequence ID" value="XM_064806595.1"/>
</dbReference>
<dbReference type="Pfam" id="PF03992">
    <property type="entry name" value="ABM"/>
    <property type="match status" value="1"/>
</dbReference>
<dbReference type="InterPro" id="IPR007138">
    <property type="entry name" value="ABM_dom"/>
</dbReference>
<dbReference type="InterPro" id="IPR011008">
    <property type="entry name" value="Dimeric_a/b-barrel"/>
</dbReference>
<dbReference type="PANTHER" id="PTHR37811:SF2">
    <property type="entry name" value="ABM DOMAIN-CONTAINING PROTEIN"/>
    <property type="match status" value="1"/>
</dbReference>
<dbReference type="Gene3D" id="3.30.70.100">
    <property type="match status" value="1"/>
</dbReference>
<dbReference type="AlphaFoldDB" id="A0AAV9NYV2"/>
<organism evidence="2 3">
    <name type="scientific">Saxophila tyrrhenica</name>
    <dbReference type="NCBI Taxonomy" id="1690608"/>
    <lineage>
        <taxon>Eukaryota</taxon>
        <taxon>Fungi</taxon>
        <taxon>Dikarya</taxon>
        <taxon>Ascomycota</taxon>
        <taxon>Pezizomycotina</taxon>
        <taxon>Dothideomycetes</taxon>
        <taxon>Dothideomycetidae</taxon>
        <taxon>Mycosphaerellales</taxon>
        <taxon>Extremaceae</taxon>
        <taxon>Saxophila</taxon>
    </lineage>
</organism>
<dbReference type="Proteomes" id="UP001337655">
    <property type="component" value="Unassembled WGS sequence"/>
</dbReference>
<accession>A0AAV9NYV2</accession>
<dbReference type="InterPro" id="IPR052936">
    <property type="entry name" value="Jasmonate_Hydroxylase-like"/>
</dbReference>
<name>A0AAV9NYV2_9PEZI</name>
<evidence type="ECO:0000313" key="3">
    <source>
        <dbReference type="Proteomes" id="UP001337655"/>
    </source>
</evidence>
<keyword evidence="3" id="KW-1185">Reference proteome</keyword>
<feature type="domain" description="ABM" evidence="1">
    <location>
        <begin position="1"/>
        <end position="76"/>
    </location>
</feature>
<dbReference type="EMBL" id="JAVRRT010000017">
    <property type="protein sequence ID" value="KAK5165269.1"/>
    <property type="molecule type" value="Genomic_DNA"/>
</dbReference>
<evidence type="ECO:0000313" key="2">
    <source>
        <dbReference type="EMBL" id="KAK5165269.1"/>
    </source>
</evidence>
<proteinExistence type="predicted"/>
<dbReference type="PANTHER" id="PTHR37811">
    <property type="entry name" value="BLL5343 PROTEIN"/>
    <property type="match status" value="1"/>
</dbReference>
<protein>
    <recommendedName>
        <fullName evidence="1">ABM domain-containing protein</fullName>
    </recommendedName>
</protein>
<dbReference type="GeneID" id="89930699"/>
<dbReference type="SUPFAM" id="SSF54909">
    <property type="entry name" value="Dimeric alpha+beta barrel"/>
    <property type="match status" value="1"/>
</dbReference>
<evidence type="ECO:0000259" key="1">
    <source>
        <dbReference type="Pfam" id="PF03992"/>
    </source>
</evidence>
<gene>
    <name evidence="2" type="ORF">LTR77_009367</name>
</gene>
<sequence>MYYAAFEGTVPEEKNALSGRFYNTLLPKLKQIDGFTDESGFVSRSDKHTSLTLSRWEDVAALKRWRNEETHLRIQNKASSDVYSWYRLRIGPSETHDGIEHDEDGMARIMVMVHKPKDAEKQVAHGIEALIDRDAGGDGWNGLVDFDEYEGETGLLWLTGWRTPFDAARFMNAIRADSGSVTCVRVERDYTKVERRQAPSETPGVRQED</sequence>
<comment type="caution">
    <text evidence="2">The sequence shown here is derived from an EMBL/GenBank/DDBJ whole genome shotgun (WGS) entry which is preliminary data.</text>
</comment>
<reference evidence="2 3" key="1">
    <citation type="submission" date="2023-08" db="EMBL/GenBank/DDBJ databases">
        <title>Black Yeasts Isolated from many extreme environments.</title>
        <authorList>
            <person name="Coleine C."/>
            <person name="Stajich J.E."/>
            <person name="Selbmann L."/>
        </authorList>
    </citation>
    <scope>NUCLEOTIDE SEQUENCE [LARGE SCALE GENOMIC DNA]</scope>
    <source>
        <strain evidence="2 3">CCFEE 5935</strain>
    </source>
</reference>